<evidence type="ECO:0000256" key="1">
    <source>
        <dbReference type="ARBA" id="ARBA00023015"/>
    </source>
</evidence>
<keyword evidence="2" id="KW-0238">DNA-binding</keyword>
<dbReference type="Pfam" id="PF07883">
    <property type="entry name" value="Cupin_2"/>
    <property type="match status" value="1"/>
</dbReference>
<dbReference type="InterPro" id="IPR050807">
    <property type="entry name" value="TransReg_Diox_bact_type"/>
</dbReference>
<dbReference type="GO" id="GO:0003700">
    <property type="term" value="F:DNA-binding transcription factor activity"/>
    <property type="evidence" value="ECO:0007669"/>
    <property type="project" value="TreeGrafter"/>
</dbReference>
<name>A0A9Q4DKL8_BACSC</name>
<dbReference type="InterPro" id="IPR013096">
    <property type="entry name" value="Cupin_2"/>
</dbReference>
<dbReference type="SMART" id="SM00530">
    <property type="entry name" value="HTH_XRE"/>
    <property type="match status" value="1"/>
</dbReference>
<accession>A0A9Q4DKL8</accession>
<sequence>MDDIQAIIAMNLVKLRKNRNLTLDQVSELTGVSKAMLGQIEKGKSTPTVTTLWKIANGLQVSFSVFLKEDKPKVRKINLQDIEPVTDNEENYSVYPFFPYNPETKFEIYVVDLKPGCIHEAKTHLGEEYILIKEGELTVILQGQEHMLASGDALQFTGSTPHSYINSSEETASFFLLMFYPEPQG</sequence>
<dbReference type="PANTHER" id="PTHR46797">
    <property type="entry name" value="HTH-TYPE TRANSCRIPTIONAL REGULATOR"/>
    <property type="match status" value="1"/>
</dbReference>
<dbReference type="Gene3D" id="2.60.120.10">
    <property type="entry name" value="Jelly Rolls"/>
    <property type="match status" value="1"/>
</dbReference>
<dbReference type="Gene3D" id="1.10.260.40">
    <property type="entry name" value="lambda repressor-like DNA-binding domains"/>
    <property type="match status" value="1"/>
</dbReference>
<dbReference type="PANTHER" id="PTHR46797:SF23">
    <property type="entry name" value="HTH-TYPE TRANSCRIPTIONAL REGULATOR SUTR"/>
    <property type="match status" value="1"/>
</dbReference>
<dbReference type="CDD" id="cd02209">
    <property type="entry name" value="cupin_XRE_C"/>
    <property type="match status" value="1"/>
</dbReference>
<protein>
    <submittedName>
        <fullName evidence="5">Helix-turn-helix domain-containing protein</fullName>
    </submittedName>
</protein>
<organism evidence="5 6">
    <name type="scientific">Bacillus spizizenii</name>
    <name type="common">Bacillus subtilis subsp. spizizenii</name>
    <dbReference type="NCBI Taxonomy" id="96241"/>
    <lineage>
        <taxon>Bacteria</taxon>
        <taxon>Bacillati</taxon>
        <taxon>Bacillota</taxon>
        <taxon>Bacilli</taxon>
        <taxon>Bacillales</taxon>
        <taxon>Bacillaceae</taxon>
        <taxon>Bacillus</taxon>
    </lineage>
</organism>
<comment type="caution">
    <text evidence="5">The sequence shown here is derived from an EMBL/GenBank/DDBJ whole genome shotgun (WGS) entry which is preliminary data.</text>
</comment>
<dbReference type="InterPro" id="IPR011051">
    <property type="entry name" value="RmlC_Cupin_sf"/>
</dbReference>
<dbReference type="SUPFAM" id="SSF47413">
    <property type="entry name" value="lambda repressor-like DNA-binding domains"/>
    <property type="match status" value="1"/>
</dbReference>
<evidence type="ECO:0000256" key="2">
    <source>
        <dbReference type="ARBA" id="ARBA00023125"/>
    </source>
</evidence>
<keyword evidence="1" id="KW-0805">Transcription regulation</keyword>
<dbReference type="EMBL" id="JALANJ010000001">
    <property type="protein sequence ID" value="MCY8119189.1"/>
    <property type="molecule type" value="Genomic_DNA"/>
</dbReference>
<dbReference type="Proteomes" id="UP001070352">
    <property type="component" value="Unassembled WGS sequence"/>
</dbReference>
<dbReference type="SUPFAM" id="SSF51182">
    <property type="entry name" value="RmlC-like cupins"/>
    <property type="match status" value="1"/>
</dbReference>
<proteinExistence type="predicted"/>
<evidence type="ECO:0000313" key="5">
    <source>
        <dbReference type="EMBL" id="MCY8119189.1"/>
    </source>
</evidence>
<evidence type="ECO:0000313" key="6">
    <source>
        <dbReference type="Proteomes" id="UP001070352"/>
    </source>
</evidence>
<dbReference type="RefSeq" id="WP_003225384.1">
    <property type="nucleotide sequence ID" value="NZ_CBCRWV010000006.1"/>
</dbReference>
<dbReference type="GeneID" id="76976985"/>
<dbReference type="InterPro" id="IPR014710">
    <property type="entry name" value="RmlC-like_jellyroll"/>
</dbReference>
<dbReference type="InterPro" id="IPR010982">
    <property type="entry name" value="Lambda_DNA-bd_dom_sf"/>
</dbReference>
<dbReference type="CDD" id="cd00093">
    <property type="entry name" value="HTH_XRE"/>
    <property type="match status" value="1"/>
</dbReference>
<gene>
    <name evidence="5" type="ORF">MOC45_00995</name>
</gene>
<dbReference type="GO" id="GO:0005829">
    <property type="term" value="C:cytosol"/>
    <property type="evidence" value="ECO:0007669"/>
    <property type="project" value="TreeGrafter"/>
</dbReference>
<dbReference type="GO" id="GO:0003677">
    <property type="term" value="F:DNA binding"/>
    <property type="evidence" value="ECO:0007669"/>
    <property type="project" value="UniProtKB-KW"/>
</dbReference>
<dbReference type="AlphaFoldDB" id="A0A9Q4DKL8"/>
<dbReference type="Pfam" id="PF01381">
    <property type="entry name" value="HTH_3"/>
    <property type="match status" value="1"/>
</dbReference>
<dbReference type="InterPro" id="IPR001387">
    <property type="entry name" value="Cro/C1-type_HTH"/>
</dbReference>
<dbReference type="PROSITE" id="PS50943">
    <property type="entry name" value="HTH_CROC1"/>
    <property type="match status" value="1"/>
</dbReference>
<keyword evidence="3" id="KW-0804">Transcription</keyword>
<evidence type="ECO:0000259" key="4">
    <source>
        <dbReference type="PROSITE" id="PS50943"/>
    </source>
</evidence>
<evidence type="ECO:0000256" key="3">
    <source>
        <dbReference type="ARBA" id="ARBA00023163"/>
    </source>
</evidence>
<feature type="domain" description="HTH cro/C1-type" evidence="4">
    <location>
        <begin position="12"/>
        <end position="66"/>
    </location>
</feature>
<reference evidence="5" key="1">
    <citation type="submission" date="2022-02" db="EMBL/GenBank/DDBJ databases">
        <title>Crop Bioprotection Bacillus Genome Sequencing.</title>
        <authorList>
            <person name="Dunlap C."/>
        </authorList>
    </citation>
    <scope>NUCLEOTIDE SEQUENCE</scope>
    <source>
        <strain evidence="5">M18B4</strain>
    </source>
</reference>